<proteinExistence type="predicted"/>
<feature type="non-terminal residue" evidence="2">
    <location>
        <position position="257"/>
    </location>
</feature>
<evidence type="ECO:0000313" key="3">
    <source>
        <dbReference type="Proteomes" id="UP001529510"/>
    </source>
</evidence>
<accession>A0ABD0RML8</accession>
<dbReference type="Proteomes" id="UP001529510">
    <property type="component" value="Unassembled WGS sequence"/>
</dbReference>
<reference evidence="2 3" key="1">
    <citation type="submission" date="2024-05" db="EMBL/GenBank/DDBJ databases">
        <title>Genome sequencing and assembly of Indian major carp, Cirrhinus mrigala (Hamilton, 1822).</title>
        <authorList>
            <person name="Mohindra V."/>
            <person name="Chowdhury L.M."/>
            <person name="Lal K."/>
            <person name="Jena J.K."/>
        </authorList>
    </citation>
    <scope>NUCLEOTIDE SEQUENCE [LARGE SCALE GENOMIC DNA]</scope>
    <source>
        <strain evidence="2">CM1030</strain>
        <tissue evidence="2">Blood</tissue>
    </source>
</reference>
<feature type="region of interest" description="Disordered" evidence="1">
    <location>
        <begin position="133"/>
        <end position="193"/>
    </location>
</feature>
<organism evidence="2 3">
    <name type="scientific">Cirrhinus mrigala</name>
    <name type="common">Mrigala</name>
    <dbReference type="NCBI Taxonomy" id="683832"/>
    <lineage>
        <taxon>Eukaryota</taxon>
        <taxon>Metazoa</taxon>
        <taxon>Chordata</taxon>
        <taxon>Craniata</taxon>
        <taxon>Vertebrata</taxon>
        <taxon>Euteleostomi</taxon>
        <taxon>Actinopterygii</taxon>
        <taxon>Neopterygii</taxon>
        <taxon>Teleostei</taxon>
        <taxon>Ostariophysi</taxon>
        <taxon>Cypriniformes</taxon>
        <taxon>Cyprinidae</taxon>
        <taxon>Labeoninae</taxon>
        <taxon>Labeonini</taxon>
        <taxon>Cirrhinus</taxon>
    </lineage>
</organism>
<feature type="compositionally biased region" description="Acidic residues" evidence="1">
    <location>
        <begin position="156"/>
        <end position="170"/>
    </location>
</feature>
<dbReference type="EMBL" id="JAMKFB020000003">
    <property type="protein sequence ID" value="KAL0199360.1"/>
    <property type="molecule type" value="Genomic_DNA"/>
</dbReference>
<evidence type="ECO:0000313" key="2">
    <source>
        <dbReference type="EMBL" id="KAL0199360.1"/>
    </source>
</evidence>
<keyword evidence="3" id="KW-1185">Reference proteome</keyword>
<comment type="caution">
    <text evidence="2">The sequence shown here is derived from an EMBL/GenBank/DDBJ whole genome shotgun (WGS) entry which is preliminary data.</text>
</comment>
<sequence length="257" mass="29405">LPVDLLFGLEERTGTVSHQEYLQRWREQMRKAYEIARENVEKAAARSKKHYDRKLRSTTLYPGDRALIRNLTPRGGTDKLRNHWEETIHTVVRRMKEDLPIYEVKPEVGKGRSRILHRNLLLSCDHLPVEGQSDMAANSEKRMTKQKRRYPVKPNEDEEDEDEDDDGDPDELGREASELAGQTKDGEDVGEGVDIVKFSQEECPGEDSDEELIQNTVTNGLKDILDLTEKDEPLDCSLMITLEPPLAITQAVEVKVN</sequence>
<name>A0ABD0RML8_CIRMR</name>
<feature type="non-terminal residue" evidence="2">
    <location>
        <position position="1"/>
    </location>
</feature>
<gene>
    <name evidence="2" type="ORF">M9458_007900</name>
</gene>
<evidence type="ECO:0000256" key="1">
    <source>
        <dbReference type="SAM" id="MobiDB-lite"/>
    </source>
</evidence>
<dbReference type="AlphaFoldDB" id="A0ABD0RML8"/>
<protein>
    <submittedName>
        <fullName evidence="2">Uncharacterized protein</fullName>
    </submittedName>
</protein>